<dbReference type="KEGG" id="mod:AS202_05980"/>
<dbReference type="RefSeq" id="WP_006257826.1">
    <property type="nucleotide sequence ID" value="NZ_BCMQ01000002.1"/>
</dbReference>
<protein>
    <submittedName>
        <fullName evidence="1">Gliding motility lipoprotein GldH</fullName>
    </submittedName>
</protein>
<evidence type="ECO:0000313" key="1">
    <source>
        <dbReference type="EMBL" id="ALU25709.1"/>
    </source>
</evidence>
<dbReference type="NCBIfam" id="TIGR03511">
    <property type="entry name" value="GldH_lipo"/>
    <property type="match status" value="1"/>
</dbReference>
<sequence>MQRISSYLLVLSAVMLFVVSCQRDTNMVFDQYQKTSGAWDRTDVKTFVYDVHDTVQRHNLYLNIRVNKNYPYSNLFVIFKMHQPNLDVVIDTLQFQMANPDGTLLGNGFSDVKESKLELKEDLAFPVKGSYKFTIEQVVRELGEVEGVNSLEGVSEVGFRIEKQ</sequence>
<accession>A0A0U2N3E3</accession>
<dbReference type="eggNOG" id="ENOG50313I2">
    <property type="taxonomic scope" value="Bacteria"/>
</dbReference>
<reference evidence="1 2" key="1">
    <citation type="journal article" date="2016" name="J. Zhejiang Univ. Sci. B">
        <title>Antibiotic resistance mechanisms of Myroides sp.</title>
        <authorList>
            <person name="Hu S."/>
            <person name="Yuan S."/>
            <person name="Qu H."/>
            <person name="Jiang T."/>
            <person name="Zhou Y."/>
            <person name="Wang M."/>
            <person name="Ming D."/>
        </authorList>
    </citation>
    <scope>NUCLEOTIDE SEQUENCE [LARGE SCALE GENOMIC DNA]</scope>
    <source>
        <strain evidence="1 2">PR63039</strain>
    </source>
</reference>
<dbReference type="Pfam" id="PF14109">
    <property type="entry name" value="GldH_lipo"/>
    <property type="match status" value="1"/>
</dbReference>
<dbReference type="Proteomes" id="UP000069030">
    <property type="component" value="Chromosome"/>
</dbReference>
<gene>
    <name evidence="1" type="ORF">AS202_05980</name>
</gene>
<dbReference type="PROSITE" id="PS51257">
    <property type="entry name" value="PROKAR_LIPOPROTEIN"/>
    <property type="match status" value="1"/>
</dbReference>
<name>A0A0U2N3E3_9FLAO</name>
<organism evidence="1 2">
    <name type="scientific">Myroides odoratimimus</name>
    <dbReference type="NCBI Taxonomy" id="76832"/>
    <lineage>
        <taxon>Bacteria</taxon>
        <taxon>Pseudomonadati</taxon>
        <taxon>Bacteroidota</taxon>
        <taxon>Flavobacteriia</taxon>
        <taxon>Flavobacteriales</taxon>
        <taxon>Flavobacteriaceae</taxon>
        <taxon>Myroides</taxon>
    </lineage>
</organism>
<keyword evidence="1" id="KW-0449">Lipoprotein</keyword>
<dbReference type="InterPro" id="IPR020018">
    <property type="entry name" value="Motility-assoc_lipoprot_GldH"/>
</dbReference>
<evidence type="ECO:0000313" key="2">
    <source>
        <dbReference type="Proteomes" id="UP000069030"/>
    </source>
</evidence>
<dbReference type="AlphaFoldDB" id="A0A0U2N3E3"/>
<dbReference type="EMBL" id="CP013690">
    <property type="protein sequence ID" value="ALU25709.1"/>
    <property type="molecule type" value="Genomic_DNA"/>
</dbReference>
<proteinExistence type="predicted"/>